<accession>A0A9P7JGA5</accession>
<dbReference type="AlphaFoldDB" id="A0A9P7JGA5"/>
<dbReference type="Proteomes" id="UP000807769">
    <property type="component" value="Unassembled WGS sequence"/>
</dbReference>
<dbReference type="RefSeq" id="XP_041195998.1">
    <property type="nucleotide sequence ID" value="XM_041329175.1"/>
</dbReference>
<evidence type="ECO:0000313" key="1">
    <source>
        <dbReference type="EMBL" id="KAG1820931.1"/>
    </source>
</evidence>
<dbReference type="Pfam" id="PF18758">
    <property type="entry name" value="KDZ"/>
    <property type="match status" value="1"/>
</dbReference>
<name>A0A9P7JGA5_9AGAM</name>
<dbReference type="GeneID" id="64623192"/>
<proteinExistence type="predicted"/>
<protein>
    <submittedName>
        <fullName evidence="1">Uncharacterized protein</fullName>
    </submittedName>
</protein>
<gene>
    <name evidence="1" type="ORF">BJ212DRAFT_1207538</name>
</gene>
<reference evidence="1" key="1">
    <citation type="journal article" date="2020" name="New Phytol.">
        <title>Comparative genomics reveals dynamic genome evolution in host specialist ectomycorrhizal fungi.</title>
        <authorList>
            <person name="Lofgren L.A."/>
            <person name="Nguyen N.H."/>
            <person name="Vilgalys R."/>
            <person name="Ruytinx J."/>
            <person name="Liao H.L."/>
            <person name="Branco S."/>
            <person name="Kuo A."/>
            <person name="LaButti K."/>
            <person name="Lipzen A."/>
            <person name="Andreopoulos W."/>
            <person name="Pangilinan J."/>
            <person name="Riley R."/>
            <person name="Hundley H."/>
            <person name="Na H."/>
            <person name="Barry K."/>
            <person name="Grigoriev I.V."/>
            <person name="Stajich J.E."/>
            <person name="Kennedy P.G."/>
        </authorList>
    </citation>
    <scope>NUCLEOTIDE SEQUENCE</scope>
    <source>
        <strain evidence="1">MN1</strain>
    </source>
</reference>
<feature type="non-terminal residue" evidence="1">
    <location>
        <position position="73"/>
    </location>
</feature>
<dbReference type="InterPro" id="IPR040521">
    <property type="entry name" value="KDZ"/>
</dbReference>
<evidence type="ECO:0000313" key="2">
    <source>
        <dbReference type="Proteomes" id="UP000807769"/>
    </source>
</evidence>
<sequence>YDINCQYNKHLQQQIDDSPYLNLSWGMEVIPGIGLWHVHGHQDKCYVWYASNFMTSAARIDSEIMETLWAPLH</sequence>
<dbReference type="EMBL" id="JABBWG010000007">
    <property type="protein sequence ID" value="KAG1820931.1"/>
    <property type="molecule type" value="Genomic_DNA"/>
</dbReference>
<dbReference type="OrthoDB" id="3257768at2759"/>
<keyword evidence="2" id="KW-1185">Reference proteome</keyword>
<feature type="non-terminal residue" evidence="1">
    <location>
        <position position="1"/>
    </location>
</feature>
<comment type="caution">
    <text evidence="1">The sequence shown here is derived from an EMBL/GenBank/DDBJ whole genome shotgun (WGS) entry which is preliminary data.</text>
</comment>
<organism evidence="1 2">
    <name type="scientific">Suillus subaureus</name>
    <dbReference type="NCBI Taxonomy" id="48587"/>
    <lineage>
        <taxon>Eukaryota</taxon>
        <taxon>Fungi</taxon>
        <taxon>Dikarya</taxon>
        <taxon>Basidiomycota</taxon>
        <taxon>Agaricomycotina</taxon>
        <taxon>Agaricomycetes</taxon>
        <taxon>Agaricomycetidae</taxon>
        <taxon>Boletales</taxon>
        <taxon>Suillineae</taxon>
        <taxon>Suillaceae</taxon>
        <taxon>Suillus</taxon>
    </lineage>
</organism>